<organism evidence="1 2">
    <name type="scientific">Paraburkholderia domus</name>
    <dbReference type="NCBI Taxonomy" id="2793075"/>
    <lineage>
        <taxon>Bacteria</taxon>
        <taxon>Pseudomonadati</taxon>
        <taxon>Pseudomonadota</taxon>
        <taxon>Betaproteobacteria</taxon>
        <taxon>Burkholderiales</taxon>
        <taxon>Burkholderiaceae</taxon>
        <taxon>Paraburkholderia</taxon>
    </lineage>
</organism>
<evidence type="ECO:0000313" key="2">
    <source>
        <dbReference type="Proteomes" id="UP000675121"/>
    </source>
</evidence>
<comment type="caution">
    <text evidence="1">The sequence shown here is derived from an EMBL/GenBank/DDBJ whole genome shotgun (WGS) entry which is preliminary data.</text>
</comment>
<sequence>MPASRHQASFPVIRRHGSNIQPIAEPGTLNVETHLKVNRNEGTLLDAASPYTIKNLDDAIAHLEAAIGADHRKSLFGPRYWYSRVLQVGSTPGIMQAQSRRLKRLLDRLVHTDQSKNGRMSRAR</sequence>
<name>A0A9N8R2R1_9BURK</name>
<protein>
    <submittedName>
        <fullName evidence="1">Uncharacterized protein</fullName>
    </submittedName>
</protein>
<accession>A0A9N8R2R1</accession>
<reference evidence="1" key="1">
    <citation type="submission" date="2021-02" db="EMBL/GenBank/DDBJ databases">
        <authorList>
            <person name="Vanwijnsberghe S."/>
        </authorList>
    </citation>
    <scope>NUCLEOTIDE SEQUENCE</scope>
    <source>
        <strain evidence="1">R-70211</strain>
    </source>
</reference>
<dbReference type="Proteomes" id="UP000675121">
    <property type="component" value="Unassembled WGS sequence"/>
</dbReference>
<keyword evidence="2" id="KW-1185">Reference proteome</keyword>
<proteinExistence type="predicted"/>
<dbReference type="EMBL" id="CAJNAS010000030">
    <property type="protein sequence ID" value="CAE6959516.1"/>
    <property type="molecule type" value="Genomic_DNA"/>
</dbReference>
<evidence type="ECO:0000313" key="1">
    <source>
        <dbReference type="EMBL" id="CAE6959516.1"/>
    </source>
</evidence>
<gene>
    <name evidence="1" type="ORF">R70211_06836</name>
</gene>
<dbReference type="AlphaFoldDB" id="A0A9N8R2R1"/>